<dbReference type="GeneID" id="63699365"/>
<dbReference type="Pfam" id="PF12766">
    <property type="entry name" value="Pyridox_oxase_2"/>
    <property type="match status" value="1"/>
</dbReference>
<dbReference type="AlphaFoldDB" id="A0A017SHI8"/>
<gene>
    <name evidence="3" type="ORF">EURHEDRAFT_455012</name>
</gene>
<dbReference type="InterPro" id="IPR024624">
    <property type="entry name" value="Pyridox_Oxase_Alr4036_FMN-bd"/>
</dbReference>
<dbReference type="PANTHER" id="PTHR28243:SF1">
    <property type="entry name" value="PYRIDOXAMINE 5'-PHOSPHATE OXIDASE ALR4036 FAMILY FMN-BINDING DOMAIN-CONTAINING PROTEIN"/>
    <property type="match status" value="1"/>
</dbReference>
<evidence type="ECO:0000256" key="1">
    <source>
        <dbReference type="SAM" id="MobiDB-lite"/>
    </source>
</evidence>
<keyword evidence="4" id="KW-1185">Reference proteome</keyword>
<dbReference type="Gene3D" id="2.30.110.10">
    <property type="entry name" value="Electron Transport, Fmn-binding Protein, Chain A"/>
    <property type="match status" value="1"/>
</dbReference>
<accession>A0A017SHI8</accession>
<proteinExistence type="predicted"/>
<dbReference type="SUPFAM" id="SSF50475">
    <property type="entry name" value="FMN-binding split barrel"/>
    <property type="match status" value="1"/>
</dbReference>
<dbReference type="HOGENOM" id="CLU_061619_0_0_1"/>
<dbReference type="PANTHER" id="PTHR28243">
    <property type="entry name" value="AGL049CP"/>
    <property type="match status" value="1"/>
</dbReference>
<dbReference type="RefSeq" id="XP_040639458.1">
    <property type="nucleotide sequence ID" value="XM_040784241.1"/>
</dbReference>
<dbReference type="STRING" id="1388766.A0A017SHI8"/>
<feature type="region of interest" description="Disordered" evidence="1">
    <location>
        <begin position="181"/>
        <end position="216"/>
    </location>
</feature>
<evidence type="ECO:0000259" key="2">
    <source>
        <dbReference type="Pfam" id="PF12766"/>
    </source>
</evidence>
<feature type="domain" description="Pyridoxamine 5'-phosphate oxidase Alr4036 family FMN-binding" evidence="2">
    <location>
        <begin position="9"/>
        <end position="133"/>
    </location>
</feature>
<dbReference type="EMBL" id="KK088421">
    <property type="protein sequence ID" value="EYE95770.1"/>
    <property type="molecule type" value="Genomic_DNA"/>
</dbReference>
<protein>
    <recommendedName>
        <fullName evidence="2">Pyridoxamine 5'-phosphate oxidase Alr4036 family FMN-binding domain-containing protein</fullName>
    </recommendedName>
</protein>
<evidence type="ECO:0000313" key="3">
    <source>
        <dbReference type="EMBL" id="EYE95770.1"/>
    </source>
</evidence>
<evidence type="ECO:0000313" key="4">
    <source>
        <dbReference type="Proteomes" id="UP000019804"/>
    </source>
</evidence>
<sequence length="266" mass="30006">MTTPEPPKAPWQDLLNGHLSQNSSSEFTLTTVAYDANKKRHVPRARVCGFRGFFPSPQLHPSAIDALKAQGDGLNPDVYESDMISFTTDVRMEKVGQIQPGSSESDAGNEVEMVFWLKDVGSQWRIKGVAFVIGDQDGGGVEDEAREGIQRGLRVRSEDGREKWTWERQVTTYFANHTPILRGSFKSPSPGHPKSQAPQDPSLKPGQEVEDLHDPTARKNFRVVVVRPQEVERLDLSDYKNPARWTWALTDDGKQPERWEEAELWP</sequence>
<organism evidence="3 4">
    <name type="scientific">Aspergillus ruber (strain CBS 135680)</name>
    <dbReference type="NCBI Taxonomy" id="1388766"/>
    <lineage>
        <taxon>Eukaryota</taxon>
        <taxon>Fungi</taxon>
        <taxon>Dikarya</taxon>
        <taxon>Ascomycota</taxon>
        <taxon>Pezizomycotina</taxon>
        <taxon>Eurotiomycetes</taxon>
        <taxon>Eurotiomycetidae</taxon>
        <taxon>Eurotiales</taxon>
        <taxon>Aspergillaceae</taxon>
        <taxon>Aspergillus</taxon>
        <taxon>Aspergillus subgen. Aspergillus</taxon>
    </lineage>
</organism>
<dbReference type="Proteomes" id="UP000019804">
    <property type="component" value="Unassembled WGS sequence"/>
</dbReference>
<dbReference type="OrthoDB" id="5394411at2759"/>
<reference evidence="4" key="1">
    <citation type="journal article" date="2014" name="Nat. Commun.">
        <title>Genomic adaptations of the halophilic Dead Sea filamentous fungus Eurotium rubrum.</title>
        <authorList>
            <person name="Kis-Papo T."/>
            <person name="Weig A.R."/>
            <person name="Riley R."/>
            <person name="Persoh D."/>
            <person name="Salamov A."/>
            <person name="Sun H."/>
            <person name="Lipzen A."/>
            <person name="Wasser S.P."/>
            <person name="Rambold G."/>
            <person name="Grigoriev I.V."/>
            <person name="Nevo E."/>
        </authorList>
    </citation>
    <scope>NUCLEOTIDE SEQUENCE [LARGE SCALE GENOMIC DNA]</scope>
    <source>
        <strain evidence="4">CBS 135680</strain>
    </source>
</reference>
<dbReference type="GO" id="GO:0010181">
    <property type="term" value="F:FMN binding"/>
    <property type="evidence" value="ECO:0007669"/>
    <property type="project" value="InterPro"/>
</dbReference>
<dbReference type="InterPro" id="IPR012349">
    <property type="entry name" value="Split_barrel_FMN-bd"/>
</dbReference>
<name>A0A017SHI8_ASPRC</name>